<evidence type="ECO:0000313" key="2">
    <source>
        <dbReference type="EMBL" id="QCT70414.1"/>
    </source>
</evidence>
<protein>
    <submittedName>
        <fullName evidence="2">HD domain-containing protein</fullName>
    </submittedName>
</protein>
<organism evidence="2 3">
    <name type="scientific">Eubacterium maltosivorans</name>
    <dbReference type="NCBI Taxonomy" id="2041044"/>
    <lineage>
        <taxon>Bacteria</taxon>
        <taxon>Bacillati</taxon>
        <taxon>Bacillota</taxon>
        <taxon>Clostridia</taxon>
        <taxon>Eubacteriales</taxon>
        <taxon>Eubacteriaceae</taxon>
        <taxon>Eubacterium</taxon>
    </lineage>
</organism>
<proteinExistence type="predicted"/>
<name>A0A4P9C554_EUBML</name>
<gene>
    <name evidence="2" type="ORF">CPZ25_003460</name>
</gene>
<evidence type="ECO:0000259" key="1">
    <source>
        <dbReference type="Pfam" id="PF01966"/>
    </source>
</evidence>
<dbReference type="KEGG" id="emt:CPZ25_003460"/>
<feature type="domain" description="HD" evidence="1">
    <location>
        <begin position="22"/>
        <end position="115"/>
    </location>
</feature>
<accession>A0A4P9C554</accession>
<dbReference type="RefSeq" id="WP_096919873.1">
    <property type="nucleotide sequence ID" value="NZ_CP029487.1"/>
</dbReference>
<reference evidence="2 3" key="1">
    <citation type="submission" date="2018-05" db="EMBL/GenBank/DDBJ databases">
        <title>Genome comparison of Eubacterium sp.</title>
        <authorList>
            <person name="Feng Y."/>
            <person name="Sanchez-Andrea I."/>
            <person name="Stams A.J.M."/>
            <person name="De Vos W.M."/>
        </authorList>
    </citation>
    <scope>NUCLEOTIDE SEQUENCE [LARGE SCALE GENOMIC DNA]</scope>
    <source>
        <strain evidence="2 3">YI</strain>
    </source>
</reference>
<dbReference type="CDD" id="cd00077">
    <property type="entry name" value="HDc"/>
    <property type="match status" value="1"/>
</dbReference>
<dbReference type="Gene3D" id="1.10.3210.10">
    <property type="entry name" value="Hypothetical protein af1432"/>
    <property type="match status" value="1"/>
</dbReference>
<dbReference type="EMBL" id="CP029487">
    <property type="protein sequence ID" value="QCT70414.1"/>
    <property type="molecule type" value="Genomic_DNA"/>
</dbReference>
<dbReference type="Proteomes" id="UP000218387">
    <property type="component" value="Chromosome"/>
</dbReference>
<sequence length="167" mass="19108">MKDILNNLISEMIEYEKGNPRRVQHFLKVHAFAKIIAEQEGLDERTRDTLEIAAVLHDIGIKPSVKKYGSSAGNYQEIEGPPVARALLKKYNVSDEIMERVSFLIANHHTYGSIQAIDYQVLIEADFLVNIYEDSMKPSQIESIRDRLFKTKTGVHILETMFLSLED</sequence>
<dbReference type="AlphaFoldDB" id="A0A4P9C554"/>
<dbReference type="SUPFAM" id="SSF109604">
    <property type="entry name" value="HD-domain/PDEase-like"/>
    <property type="match status" value="1"/>
</dbReference>
<keyword evidence="3" id="KW-1185">Reference proteome</keyword>
<dbReference type="Pfam" id="PF01966">
    <property type="entry name" value="HD"/>
    <property type="match status" value="1"/>
</dbReference>
<evidence type="ECO:0000313" key="3">
    <source>
        <dbReference type="Proteomes" id="UP000218387"/>
    </source>
</evidence>
<dbReference type="InterPro" id="IPR003607">
    <property type="entry name" value="HD/PDEase_dom"/>
</dbReference>
<dbReference type="InterPro" id="IPR006674">
    <property type="entry name" value="HD_domain"/>
</dbReference>